<dbReference type="EMBL" id="CP071794">
    <property type="protein sequence ID" value="QTD56372.1"/>
    <property type="molecule type" value="Genomic_DNA"/>
</dbReference>
<protein>
    <recommendedName>
        <fullName evidence="4">DUF1304 domain-containing protein</fullName>
    </recommendedName>
</protein>
<feature type="transmembrane region" description="Helical" evidence="1">
    <location>
        <begin position="48"/>
        <end position="72"/>
    </location>
</feature>
<evidence type="ECO:0000313" key="3">
    <source>
        <dbReference type="Proteomes" id="UP000663923"/>
    </source>
</evidence>
<evidence type="ECO:0008006" key="4">
    <source>
        <dbReference type="Google" id="ProtNLM"/>
    </source>
</evidence>
<dbReference type="Proteomes" id="UP000663923">
    <property type="component" value="Chromosome"/>
</dbReference>
<keyword evidence="1" id="KW-0812">Transmembrane</keyword>
<evidence type="ECO:0000313" key="2">
    <source>
        <dbReference type="EMBL" id="QTD56372.1"/>
    </source>
</evidence>
<reference evidence="2 3" key="1">
    <citation type="submission" date="2021-03" db="EMBL/GenBank/DDBJ databases">
        <title>Complete genome of Parasphingorhabdus_sp.JHSY0214.</title>
        <authorList>
            <person name="Yoo J.H."/>
            <person name="Bae J.W."/>
        </authorList>
    </citation>
    <scope>NUCLEOTIDE SEQUENCE [LARGE SCALE GENOMIC DNA]</scope>
    <source>
        <strain evidence="2 3">JHSY0214</strain>
    </source>
</reference>
<proteinExistence type="predicted"/>
<organism evidence="2 3">
    <name type="scientific">Parasphingorhabdus cellanae</name>
    <dbReference type="NCBI Taxonomy" id="2806553"/>
    <lineage>
        <taxon>Bacteria</taxon>
        <taxon>Pseudomonadati</taxon>
        <taxon>Pseudomonadota</taxon>
        <taxon>Alphaproteobacteria</taxon>
        <taxon>Sphingomonadales</taxon>
        <taxon>Sphingomonadaceae</taxon>
        <taxon>Parasphingorhabdus</taxon>
    </lineage>
</organism>
<name>A0ABX7T787_9SPHN</name>
<feature type="transmembrane region" description="Helical" evidence="1">
    <location>
        <begin position="79"/>
        <end position="98"/>
    </location>
</feature>
<gene>
    <name evidence="2" type="ORF">J4G78_01860</name>
</gene>
<accession>A0ABX7T787</accession>
<keyword evidence="1" id="KW-0472">Membrane</keyword>
<evidence type="ECO:0000256" key="1">
    <source>
        <dbReference type="SAM" id="Phobius"/>
    </source>
</evidence>
<dbReference type="RefSeq" id="WP_207988194.1">
    <property type="nucleotide sequence ID" value="NZ_CP071794.1"/>
</dbReference>
<keyword evidence="3" id="KW-1185">Reference proteome</keyword>
<keyword evidence="1" id="KW-1133">Transmembrane helix</keyword>
<feature type="transmembrane region" description="Helical" evidence="1">
    <location>
        <begin position="104"/>
        <end position="121"/>
    </location>
</feature>
<sequence>MSEILLTIAAILALATVLVHSIVGEKRLIGPLVTAGDGVMQEDLAKQVIRFAWHFTSILGLIAVYILAMAAYDFAAADVTLLAVTGSAFLIAGIYDAIVTKVKHIGWPMLAAVGALTLFAIL</sequence>